<protein>
    <recommendedName>
        <fullName evidence="3">N-acetyltransferase</fullName>
    </recommendedName>
</protein>
<keyword evidence="2" id="KW-1185">Reference proteome</keyword>
<name>A0ABU4SHL3_9GAMM</name>
<evidence type="ECO:0000313" key="1">
    <source>
        <dbReference type="EMBL" id="MDX7998139.1"/>
    </source>
</evidence>
<sequence length="221" mass="25305">MIFNRKLSNISEQKTSGSLNRWNSSPELTSHFIDRSSLNIIEVSFQEALNSIHKMKFKIEEDNWEYMPNPDEQLDEEQRKWKNRCYCTKDMLGAGINILNDIKNELNYGGKYNYNFFVSYFKLAPIGALILSSSSNLSDFPEVMILVTHSGIKGSGILLIEEAVNKSQQLGKNGKLKLFSLGEVRGIYSNMGFVEVNSGDMELDPAVSHRWHFANGRYRFK</sequence>
<gene>
    <name evidence="1" type="ORF">FE394_02735</name>
</gene>
<dbReference type="RefSeq" id="WP_319924875.1">
    <property type="nucleotide sequence ID" value="NZ_VCDP01000006.1"/>
</dbReference>
<accession>A0ABU4SHL3</accession>
<proteinExistence type="predicted"/>
<dbReference type="EMBL" id="VCDP01000006">
    <property type="protein sequence ID" value="MDX7998139.1"/>
    <property type="molecule type" value="Genomic_DNA"/>
</dbReference>
<reference evidence="2" key="1">
    <citation type="journal article" date="2024" name="Toxins">
        <title>Genome Sequence Analysis of Native Xenorhabdus Strains Isolated from Entomopathogenic Nematodes in Argentina.</title>
        <authorList>
            <person name="Palma L."/>
            <person name="Frizzo L."/>
            <person name="Kaiser S."/>
            <person name="Berry C."/>
            <person name="Caballero P."/>
            <person name="Bode H.B."/>
            <person name="Del Valle E.E."/>
        </authorList>
    </citation>
    <scope>NUCLEOTIDE SEQUENCE [LARGE SCALE GENOMIC DNA]</scope>
    <source>
        <strain evidence="2">Reich</strain>
    </source>
</reference>
<comment type="caution">
    <text evidence="1">The sequence shown here is derived from an EMBL/GenBank/DDBJ whole genome shotgun (WGS) entry which is preliminary data.</text>
</comment>
<evidence type="ECO:0000313" key="2">
    <source>
        <dbReference type="Proteomes" id="UP001271640"/>
    </source>
</evidence>
<organism evidence="1 2">
    <name type="scientific">Xenorhabdus littoralis</name>
    <dbReference type="NCBI Taxonomy" id="2582835"/>
    <lineage>
        <taxon>Bacteria</taxon>
        <taxon>Pseudomonadati</taxon>
        <taxon>Pseudomonadota</taxon>
        <taxon>Gammaproteobacteria</taxon>
        <taxon>Enterobacterales</taxon>
        <taxon>Morganellaceae</taxon>
        <taxon>Xenorhabdus</taxon>
    </lineage>
</organism>
<dbReference type="Proteomes" id="UP001271640">
    <property type="component" value="Unassembled WGS sequence"/>
</dbReference>
<evidence type="ECO:0008006" key="3">
    <source>
        <dbReference type="Google" id="ProtNLM"/>
    </source>
</evidence>